<dbReference type="CDD" id="cd19544">
    <property type="entry name" value="E-C_NRPS"/>
    <property type="match status" value="3"/>
</dbReference>
<evidence type="ECO:0000313" key="7">
    <source>
        <dbReference type="Proteomes" id="UP000183413"/>
    </source>
</evidence>
<dbReference type="InterPro" id="IPR042099">
    <property type="entry name" value="ANL_N_sf"/>
</dbReference>
<dbReference type="FunCoup" id="A0A1I5P5J2">
    <property type="interactions" value="6"/>
</dbReference>
<dbReference type="SUPFAM" id="SSF56801">
    <property type="entry name" value="Acetyl-CoA synthetase-like"/>
    <property type="match status" value="7"/>
</dbReference>
<dbReference type="InterPro" id="IPR000873">
    <property type="entry name" value="AMP-dep_synth/lig_dom"/>
</dbReference>
<dbReference type="FunFam" id="3.30.300.30:FF:000010">
    <property type="entry name" value="Enterobactin synthetase component F"/>
    <property type="match status" value="3"/>
</dbReference>
<dbReference type="Pfam" id="PF00550">
    <property type="entry name" value="PP-binding"/>
    <property type="match status" value="7"/>
</dbReference>
<dbReference type="eggNOG" id="COG1020">
    <property type="taxonomic scope" value="Bacteria"/>
</dbReference>
<dbReference type="GO" id="GO:0005829">
    <property type="term" value="C:cytosol"/>
    <property type="evidence" value="ECO:0007669"/>
    <property type="project" value="TreeGrafter"/>
</dbReference>
<dbReference type="SUPFAM" id="SSF47336">
    <property type="entry name" value="ACP-like"/>
    <property type="match status" value="7"/>
</dbReference>
<dbReference type="InterPro" id="IPR020845">
    <property type="entry name" value="AMP-binding_CS"/>
</dbReference>
<proteinExistence type="inferred from homology"/>
<dbReference type="Gene3D" id="3.30.300.30">
    <property type="match status" value="7"/>
</dbReference>
<comment type="similarity">
    <text evidence="2">Belongs to the ATP-dependent AMP-binding enzyme family.</text>
</comment>
<gene>
    <name evidence="6" type="ORF">SAMN04489713_1133</name>
</gene>
<evidence type="ECO:0000256" key="1">
    <source>
        <dbReference type="ARBA" id="ARBA00001957"/>
    </source>
</evidence>
<keyword evidence="7" id="KW-1185">Reference proteome</keyword>
<feature type="domain" description="Carrier" evidence="5">
    <location>
        <begin position="1978"/>
        <end position="2052"/>
    </location>
</feature>
<keyword evidence="4" id="KW-0597">Phosphoprotein</keyword>
<dbReference type="PROSITE" id="PS00012">
    <property type="entry name" value="PHOSPHOPANTETHEINE"/>
    <property type="match status" value="5"/>
</dbReference>
<comment type="cofactor">
    <cofactor evidence="1">
        <name>pantetheine 4'-phosphate</name>
        <dbReference type="ChEBI" id="CHEBI:47942"/>
    </cofactor>
</comment>
<dbReference type="InterPro" id="IPR025110">
    <property type="entry name" value="AMP-bd_C"/>
</dbReference>
<dbReference type="STRING" id="1993.SAMN04489713_1133"/>
<dbReference type="InterPro" id="IPR020802">
    <property type="entry name" value="TesA-like"/>
</dbReference>
<evidence type="ECO:0000259" key="5">
    <source>
        <dbReference type="PROSITE" id="PS50075"/>
    </source>
</evidence>
<dbReference type="GO" id="GO:0044550">
    <property type="term" value="P:secondary metabolite biosynthetic process"/>
    <property type="evidence" value="ECO:0007669"/>
    <property type="project" value="UniProtKB-ARBA"/>
</dbReference>
<dbReference type="SMART" id="SM00824">
    <property type="entry name" value="PKS_TE"/>
    <property type="match status" value="1"/>
</dbReference>
<dbReference type="GO" id="GO:0031177">
    <property type="term" value="F:phosphopantetheine binding"/>
    <property type="evidence" value="ECO:0007669"/>
    <property type="project" value="InterPro"/>
</dbReference>
<feature type="domain" description="Carrier" evidence="5">
    <location>
        <begin position="946"/>
        <end position="1021"/>
    </location>
</feature>
<dbReference type="Gene3D" id="3.30.559.10">
    <property type="entry name" value="Chloramphenicol acetyltransferase-like domain"/>
    <property type="match status" value="7"/>
</dbReference>
<evidence type="ECO:0000313" key="6">
    <source>
        <dbReference type="EMBL" id="SFP29233.1"/>
    </source>
</evidence>
<dbReference type="Gene3D" id="3.40.50.1820">
    <property type="entry name" value="alpha/beta hydrolase"/>
    <property type="match status" value="2"/>
</dbReference>
<dbReference type="Pfam" id="PF00501">
    <property type="entry name" value="AMP-binding"/>
    <property type="match status" value="7"/>
</dbReference>
<dbReference type="GO" id="GO:0043041">
    <property type="term" value="P:amino acid activation for nonribosomal peptide biosynthetic process"/>
    <property type="evidence" value="ECO:0007669"/>
    <property type="project" value="TreeGrafter"/>
</dbReference>
<dbReference type="InterPro" id="IPR001031">
    <property type="entry name" value="Thioesterase"/>
</dbReference>
<dbReference type="SUPFAM" id="SSF52777">
    <property type="entry name" value="CoA-dependent acyltransferases"/>
    <property type="match status" value="14"/>
</dbReference>
<dbReference type="GO" id="GO:0072330">
    <property type="term" value="P:monocarboxylic acid biosynthetic process"/>
    <property type="evidence" value="ECO:0007669"/>
    <property type="project" value="UniProtKB-ARBA"/>
</dbReference>
<dbReference type="FunFam" id="1.10.1200.10:FF:000016">
    <property type="entry name" value="Non-ribosomal peptide synthase"/>
    <property type="match status" value="5"/>
</dbReference>
<dbReference type="NCBIfam" id="TIGR01733">
    <property type="entry name" value="AA-adenyl-dom"/>
    <property type="match status" value="7"/>
</dbReference>
<evidence type="ECO:0000256" key="2">
    <source>
        <dbReference type="ARBA" id="ARBA00006432"/>
    </source>
</evidence>
<dbReference type="CDD" id="cd19540">
    <property type="entry name" value="LCL_NRPS-like"/>
    <property type="match status" value="4"/>
</dbReference>
<dbReference type="InterPro" id="IPR023213">
    <property type="entry name" value="CAT-like_dom_sf"/>
</dbReference>
<keyword evidence="3" id="KW-0596">Phosphopantetheine</keyword>
<organism evidence="6 7">
    <name type="scientific">Actinomadura madurae</name>
    <dbReference type="NCBI Taxonomy" id="1993"/>
    <lineage>
        <taxon>Bacteria</taxon>
        <taxon>Bacillati</taxon>
        <taxon>Actinomycetota</taxon>
        <taxon>Actinomycetes</taxon>
        <taxon>Streptosporangiales</taxon>
        <taxon>Thermomonosporaceae</taxon>
        <taxon>Actinomadura</taxon>
    </lineage>
</organism>
<dbReference type="Proteomes" id="UP000183413">
    <property type="component" value="Unassembled WGS sequence"/>
</dbReference>
<dbReference type="Gene3D" id="3.40.50.12780">
    <property type="entry name" value="N-terminal domain of ligase-like"/>
    <property type="match status" value="4"/>
</dbReference>
<dbReference type="PANTHER" id="PTHR45527">
    <property type="entry name" value="NONRIBOSOMAL PEPTIDE SYNTHETASE"/>
    <property type="match status" value="1"/>
</dbReference>
<dbReference type="SUPFAM" id="SSF53474">
    <property type="entry name" value="alpha/beta-Hydrolases"/>
    <property type="match status" value="1"/>
</dbReference>
<feature type="domain" description="Carrier" evidence="5">
    <location>
        <begin position="5126"/>
        <end position="5201"/>
    </location>
</feature>
<accession>A0A1I5P5J2</accession>
<dbReference type="GO" id="GO:0008610">
    <property type="term" value="P:lipid biosynthetic process"/>
    <property type="evidence" value="ECO:0007669"/>
    <property type="project" value="UniProtKB-ARBA"/>
</dbReference>
<sequence length="7594" mass="812515">MTPLSYAQRRLWFLTQMEGPNAAYNNPIALRLSGELHAEALDAALRDVLARHEVLRTVFPERDGEPYQRVLAEGETGFSLAVSEVAAEELPVAVARVSRHAFDLAAEIPLRAWLFREGPDAHVLVVVVHHIAWDGWSTGPLARDLSAAYAARREGGRPDWEPLPVQYADYTLWQRELLGDEDDAESILARQVAYWRDALSGAPEELRLPADRLRPAMPSYRGHRVELEVPADVHRALVTVARERRMTSFMVLQAALAVLLSRHGAGTDVPIGSAVAGRTERALNDLIGFFVNTLVMRVDLAGDPTFAELLARVREVGLEAFEHQDVPFERLVEELAPARSLARHPLFQVMLTVQNTGSAQLDLPGLTVSGLPAGESSAKFDLQFTAAESFGAEGAPAGMRVAVTGATDLFEERTIERLAHVWAQVLAQVVADPSVRVNAVDVLGDGERALILDEWAGGGAVVEERSTVPALFEAQVARTPDAPAVTFEGSSISYAELNARANRLARYLVERGAGPERFVALVLPRSVELVVAVLAVLKSGAAYVPIDPDYPQDRIDLILSDIEPVLTVRADDVDVPGHEDGDLGVAVSPDHAAYVIYTSGSTGRPKGVVVPHQNVVRLLRSLERWFDLGPDDVGTLFHSYAFDLTVFELWGSLLYGGRLVVVPYLTSRSPREFAELLATEGVTVLNQTPSSFFQLVSEERPDWALRYVTVGGESWEPGRLGEWYARHADDAPRLSNMYGPTETTLFASGYLLDRARAESAAGNIIGAGVGDLRLYVLDERLRPAPIGVAGELYVAGPGLARGYLNRPGLSAERFVADPYGPVGTRMYRTGDVVRWRAGGDVEYLGRSDEQVQLRGFRVELGEVKAVLARHEAVADVAVVVHEERLVAYVTGDAEAAELRALAVASLPEHMVPAAFVALDALPLTVNGKLDREALPAPEFAAGGGRRPATVREELLCQVFAEVLGVETVGVDDGFFALGGHSLLATRLVSRVRAVLGAEVPLRTLFESPTPAGLAARLFEARRERPAPAPRERTERMPLSYAQRRLWFLAQLEGPSETYNIRVTLRLTGELDRRALEEAFRDVLERHEVLRTVFAVADGGPYQRILRVDETGFELPLVEAVAAAGGHAFDLSAEIPIRAWLCEAGPDEHVLALVVHHIAGDAWSMAPLARDLGTAYAARREGRAPEWTPLPVQYADYAQWQRELLGSEDDPESLLAEQVAYWREALAGVPEELALPFDRPRPAAASYRGHRVPLALPAEVHARVREVAREHGVTVFMVLQAAVAVTLSRLGGGTDIPIGSGIAGRLDEALDDLVGFFVNTLVIRTDLSGDPTFAELVERVRETGLGAFEHQDVPFERLVEELAPARSLARHPLFQVMLTFENNARPELDLPGVRAGGLPAGPADGPVTAKFDLEFSLTEAFDAEGAPAGLRGAVIVATDVFEAGTAARFAGRLERVVEAVVTAPDTPIGAVDILDGAERAVILDEWAGGAMPAEERTTIPALFEAQAARTPDAPAVTFEGSSISYAELNARANRLARYLVERGAGPERPVALVLPRSADLVVAVLAVLKSGAPYVPIDPDHPDDRIAFMLADADPVLVVRPEDVHVSGHDDGDLGLPIAPEHAAYVIYTSGSTGRPKGVVVSHQNVVWMVRALDEMCDIGPGDVRTLFHSYGFDLTVWELWGALLHGARLVVVPYEISRSPREFAELLAAERVTVMNQTPAALYQLMAEQRDDWALRYVFLGGEALDLGRLEDWYARHPDDAPLVTNTYGPTETTVLVSGYALDRARAAAAPGSMIGGPLAGVRLYALDGRLRPVPAGVAGELYVSGTLVARGYLGRPGLTAERFVACPYAGAGERMYRTGDLVRWRADGNLEFLGRVDEQVKIRGFRVEPGEVRAVLARHEAVTDVAVVARGDRLVAYVTGDAGAAELRELAAASLPEFMVPAAFVALDALPLTANGKLDRAALPEPDYSAAGTAGRAPGSVQEEILCQAFAEVLGVEVVGVHDDFFRLGGHSLLAVRLVEVLRERGVPVSVRALFEAPTPAGLAVSAGPAEVAVPENLIPAGATEITPDMLTLVDLSAAEVERVVAAVEGGAANIADVYPLAPLQEGLFFHHLMADGGEDAYVVPRVLRFDARERLDAFLAALQRVVDRHDIYRTAIVWEGLSEPVQVVVRRAELPVREVGRLQDGAPMRVGRAPLIDVHVAPEDGGGWLALLRMHHLVQDHTTQDVLLAELDAIMTGREDELPEPLPFRDFVAQARLGMAREEHERYFADLLGDVEETTAPFGLLDVHHDGSGAEKARLDVDGEVGRRIRTIARARGVSPATIFHLAWARVLGTVSGRDDVVFGTVLLGRMNAGAGADRVPGLFINTLPVRVRLGETGAGDALDAMRDQLAELLVHEHAPLSLAQQASAVPGGSALFSSILNYRHSRTDAAPAGVSGIRTVSTREAMNYPVAMSVEDRGAGFGLTVDAVASVDGPALCRLMHTCVADLADALEEAPARRLPDVAVLGEAERAVILEEWAGGGAVVEERSTVPALFEAQVARTPDAPAVTFEGSSISYAELNARANRLARYLVERGAGPERFVALVLPRSVELVVAVLAVLKSGAAYVPIDPDYPRERIDFVLGDTDPVVTVGVEDVDVLGYDDGDLGVAVSPEHAAYVIYTSGSTGRPKGVVVPHQNVVRFVRSLERWFDFGPDDAWTLFHSYAFDFTVCELWGPLLYGGRLVVVPYLTSRSPREFAELLAAERVTVLNQTPSAFFQLMAEQRDDWSLRHVNIGGESWELGRLEDWYDRHADDAPRLVNVYGPTETTVFATRYALDRERVRTASNVIGSGLADLRLYVLDRRLRPVPPGVAGELYVAGAGLARGYLHRPGLSAERFVADPFGAAGTRMYRTGDVVRWRAGGDVEYLGRSDEQVQLRGFRVELGEVKAVLARHPGVADVAVVVHEERLVAYVQGVVEEAELRALAVAGLPEHMVPAAFVALDALPLTVNGKLDRKALPAPAFGTATPAGRAPASAREELLCQVFAQVLGLDDVGVDDDFFALGGHSLLATRLVGRVRTILGAEVPLRTLFESPTPAGLAGRLFEAERARTALAPVGRPERLPLSYAQRRLWFLAQLEGPSPAYNVSTTLRLTGELDRRALEEAFRDVLERHEVLRTVFPVADGQPYQRVLDRGEPFFALTADQITRDELPDAVAEANRYAFDLSAEVPIRAWLFTLGPDEHVLALVVHHIAADGWSMAPLARDLSAAYAARRAGHAPEWAPLPVQYADYTLWQRDLLGSEDDPGSLLAEQVAYWREALAGVPEELALPFDRPRPAMASNRGYRAPLTVPPDVHAQVREVAREHGVTVFMVLQAALAVTLSRLGAGTDVPIGSAVAGRLDEALDGLVGFFVNTLVIRGDLSGDPTFAEMLARVRETSLRAYAHQDVPFERLVEELAPARSLARHPLFQVMVTLQNNAQATLDLPGVRAGGAPASAPRSGTATATFDLDVSVEEVFDGEGAAAGLRGSVTAAADVFDQRTAERFADALARVLSAAALDQSARVSRVEVLDPAERHRMLVEWNRTAVDAPTVSVVRMFEEQAARLPGAMALVDGDISLSYAELDARADRVARWLRGRGAGPESVVAVAMPRGADLMVVLLGVLKAGAAYLALDPAQPAERSSSVLADAGPCLVITNAAGAASVSGSPAPVVEMGSPGLASPDAEMDTGDRRVDVQGGNAAYVVYTTGSTGRPKGVVISHAGFANLTVSHDRFGLVPGRSRVAQFASVGFDMFCEEWLLALLGGAALVIVPPERRLGGELAGFLNESGVTHATLPPAVVATLPEGSLDPEFVLDVGGEALPAEVVTRWASDGRVMFNSYGPSETTVNAAVWRCDPESVAGGAVPIGTPIPNTRVYVVDDALRPVPPGVVGELYVSGAGLARGYLGLARLTGERFVACPFESGERMYRTGDLVRWTPGGQLVFAGRADDQVKIRGFRIEPGEVEAVTTAHPGVRQAAVVAREDGPGGRHLVAYTVGEAAQEDLHRFVADRLPGYMVPSAFVRLDALPLNASGKLDRAALPAPRFAAGAGRAPAGVREEIVCRAFAEVLGLDGVGVEDDFFRLGGHSLLAVRLVEALRDQGVSVSVRTLFQTPTPAGLAAGAEAETVEVPPNLIPPDADHLTPEMLPLADLTADEVGRVVDRVEGGAANIADVYPLAPLQEGLFFHHLMADDGRDAYLVPQVLRFDARERLDAFLAALQRVIDRHDVYRTGVVWEGLREPVQVVARRAVLPVHEVADLAAAEGTAMDTGRAPLIDVHVAPEDGGGWLALLRTHHLVQDHTTVEVLLAELDAIMSGREDELPEPLPFRDFVAQARLGMPREEHERYFADLLGDVEETTAPYDLVDVHGDGGSVERARVTVDHDLGARVREVARGLRVSAATIFHLAWARVLGTVSGRDDVVFGTVLFGRMNAGAGADRVPGLFINTLPVRVRLDETGVGDALDAMRDQLAELLVHEHAPLSLAQQASGMPGGRPLFTSILNYRHGSDRGDAPHRRAEGIRTVSAREATNYPVAVSIEDHGAGFGLTVDAVDAVDGTALCRLLHTCLANLVDALQDDPGVRLSMLDVLDPAERERTLSEWSRGTGAAGASRAITIPALFEERAGRTPDAPAVTSGGSTLTYGELDERANRLAHHLIERGVGPERPVALALPRDEDMIVAILAVLKAGGAYLPIDPANPADRIAYVLDDARPALLLAKGPHPGSGERILLDDAFQAGLSRYPATAPRVPLSPDHPAYVIYTSGSTGRPKGVVVPHRNVVRLLAATERWYGFGPDDVWALFHSYAFDFSVWEMWGALLYGGRLVIVPHAVSRSPEEALDLLARERVTVLNQTPSAFYQLAEVEPPGELALRYVIFGGEALDPARLETWYARHPDDAPVLVNMYGITETTVHTTYGPLDRSSAAGGRGTIGTGLPDMRLYVLDARLRPVPAGVTGELYVAAAGLARGYLNRPGLSAERFVACPHGPGRMYRTGDLARWLPDGTLEYRGRADQQVQLRGFRIEPGEIEAVLARHPSVGQVAVLVREDRPGDRRLVAYATGDADPAALRAFCAESLPEYMVPSAVVMLGALPLTGNGKLDRAALPAPGPAAGAGGGRGPADAREEILCQVFAEVLGLPSVGPEDDFFALGGHSLLVMRLVSRARAVLDVEVPLRAVFEARSAAGLAARLSGAGHRRPALVARTRPERVPLSYGQRRLWFIGQLEGPSPTYNSPVVVRLSGGLDRAALAAALRDVIGRHEVLRTVYAVADGEPYQRVLGVEELEWEPTVAEVAPEGLAGAVAEASEYAFDLSAEVPFRAWVFDLGRDEHVLTLMVHHIAVDGWSMEPLARDLNAAYAARCAGRAPEWAPLPVQYADYALWQREVLGSPDDPESPLSRQVAYWREALAGAPEELALPFDRARPAVASHRGHATAVEVPAEVHARVREVARAEGVTVFMVLQAALATMLNRLGAGTDIPIGSAVAGRSDEALDDLVGCFVNTLVIRSDLSGDPTFAELLGRVRSRGLAAFEHQDVPFERLVEELAPARSLARQPLFQVILTMHNTIPVTGTRPDAGPGPARSGVRATTLPMNEGPAKFDLSVLVGEKFAADGAPRGIGGQIAGAADLFEAASVERIADRFVRVLSAAVEDPSVRVSALDVLDPAERDRLLVAWNDTTAETGPLPVPELFEAQAARTPDAVAVVEDGGEVSYAELEARANRLAHFLRGQGVGAESVVGVCLPRGAEMVAAILGVWKAGAAYVPIDPGQPAERIAHMQSDSGAVLTLTCEEVLDDLPAGRHRVEALDGAPTAALLAAMPGDAPRVPVAAGQAAYVIYTSGSTGRPKGVVVTHGGLANYVSTVPERVGFGTGRYAVLQGQATDLGNTVVFASLTSGGRLHIPPEEMVTDAAAVRSYLADHRIDFLKVVPSHLAALGAGAVPGGALVLGGEAAPPDLVAELLAADCEVFNHYGPTETTIGVATARLAPGAPIGTPVANTRLYVLDGRLEPVPAGVAGELYVAGAQVARGYAGRPALTAERFVACPFGGRMYRTGDLARWTAGGELEFAGRVDDQVKIRGFRVEPGEVESVLAGHPLVERAAVVMRDERLVAYAVGDADEAELRRYAAAKLPGHMVPSAFVALDALPLTGNGKLDRAALPAPDHAVVSGRAPSGVEEEVLCQSFAEVLGLDAVGVDDDFFALGGHSLLAVRLVEVLRERGVSVSVRTLFESPSPASLAAAAGPAEVPVPENRIPADATEITPDMLTLVDLSADEVERVVAAVEGGAANIADVYPLAPLQEGLFFHHLLQADGGRDVYASPNVLGFDSRERRDGILAALQRVIDRRDIYRTAIVWEGVREPVQVVVRRAVLPVREVVLDDGAEPVRRLLAAAGAGMDLRRAPLIDVHVSDRPVDGRWLALLRIHHLVQDHTTQDVLLGEIHAILTGREDELPEPLPFRNFVAQARLGVPREEHERYFADLLGDVEETTAPYGLLDVHRDGSGITSASRFIDEEVSRRTREVARTLGMSPATIFHLAWARVLATLSGREDVVFGTVLFGRMNAGRGADRTAGLFLNTLPVRVRMDGTGVEDALNGMRGQLAELLVHEHASLALAQRASGVPGGSPLFTSILNYRYSHGPDPASASRQAPAPSGIKMMYTGRATNYPMTVSVDDLGDGIELTVDTVAPAEAAVVCRMLQTCVDHLVTALEEDPAARVGAIEVLDKSERDRLTWAWNDTATEVPHTSVTGMFEAQAARAPDAPAVLADDAELSYAELDARANRLARALIARGAGPESVVAVAMERGAGLTAVLLGVLKAGGAYLALDLVQPAERLAFILEDAGPVLVVADALGAASVQGFPGQVIDVGSAAFAAETAGLPARAIEAGERPAPPRGEHPAYVCYTSGSTGRPKGVVVTRAGLVNTAVAGGARLGTHPTVRVAQATSAGFDRFSLEWSIALSTGATLVVVPDSERMGEELSRFIVDREITYAAMSPAVLAGIREGAIPPHVVLQVGGESCPPELVDRWSPGRAMFHTYGPTETTIHASAWRCRPGTAEVPIGGPIANTRTVVLDARLRPVPAGVTGELYVAGAGVARGYLGRPALTGERFVADPFGAGERMYRTGDLARWTTDGELVFAGRTDDQVKVRGFRIELGEIEAVLSADERVAQAVVTVRAEAQDDARLVGYVVPADPGADTEALPDALRRSAATRLPHYMVPSAVVVLDALPLRPSGKVDRAALPAPRSAADSAPSRNLASADMFEATVRGAFADVLDVPEVGADDDFFALGGHSLLAVRLVERLRAEGVTVALREVIANPTPGRLIHSFTLSSMRDALGGLLQIRAGGTKPAFFFVHPAGGLSWCYLPFARHMPEGHPLYGLQAQGLDGEYGMPGSVAEMAAAYVERIRSAQPSGPYHLVGWSFGGTPAHEAAVRLRSEGEDVSLILMDAYPPYRGAAPAVTGEEEDDETAAAIAGGDPARAVPPDAVARLARRIRAETRQRLGGLLDDEVMRLARVFHNNATVRGAHRYGRFDGDTLILVAEDGKPAEFSSEAMWGSHLAGRITTVGLPCGHSDMTRPDMVPLVGEAMTEWLSTRDEGSTK</sequence>
<dbReference type="Pfam" id="PF00668">
    <property type="entry name" value="Condensation"/>
    <property type="match status" value="7"/>
</dbReference>
<dbReference type="InterPro" id="IPR010071">
    <property type="entry name" value="AA_adenyl_dom"/>
</dbReference>
<feature type="domain" description="Carrier" evidence="5">
    <location>
        <begin position="3012"/>
        <end position="3087"/>
    </location>
</feature>
<dbReference type="FunFam" id="3.40.50.12780:FF:000012">
    <property type="entry name" value="Non-ribosomal peptide synthetase"/>
    <property type="match status" value="7"/>
</dbReference>
<name>A0A1I5P5J2_9ACTN</name>
<dbReference type="NCBIfam" id="NF003417">
    <property type="entry name" value="PRK04813.1"/>
    <property type="match status" value="7"/>
</dbReference>
<dbReference type="FunFam" id="3.30.559.10:FF:000012">
    <property type="entry name" value="Non-ribosomal peptide synthetase"/>
    <property type="match status" value="2"/>
</dbReference>
<dbReference type="FunFam" id="1.10.1200.10:FF:000005">
    <property type="entry name" value="Nonribosomal peptide synthetase 1"/>
    <property type="match status" value="1"/>
</dbReference>
<dbReference type="InterPro" id="IPR020806">
    <property type="entry name" value="PKS_PP-bd"/>
</dbReference>
<dbReference type="EMBL" id="FOVH01000013">
    <property type="protein sequence ID" value="SFP29233.1"/>
    <property type="molecule type" value="Genomic_DNA"/>
</dbReference>
<dbReference type="InterPro" id="IPR001242">
    <property type="entry name" value="Condensation_dom"/>
</dbReference>
<dbReference type="InParanoid" id="A0A1I5P5J2"/>
<feature type="domain" description="Carrier" evidence="5">
    <location>
        <begin position="4067"/>
        <end position="4141"/>
    </location>
</feature>
<dbReference type="InterPro" id="IPR006162">
    <property type="entry name" value="Ppantetheine_attach_site"/>
</dbReference>
<dbReference type="Pfam" id="PF00975">
    <property type="entry name" value="Thioesterase"/>
    <property type="match status" value="1"/>
</dbReference>
<dbReference type="PANTHER" id="PTHR45527:SF1">
    <property type="entry name" value="FATTY ACID SYNTHASE"/>
    <property type="match status" value="1"/>
</dbReference>
<dbReference type="CDD" id="cd05930">
    <property type="entry name" value="A_NRPS"/>
    <property type="match status" value="2"/>
</dbReference>
<dbReference type="PROSITE" id="PS00455">
    <property type="entry name" value="AMP_BINDING"/>
    <property type="match status" value="7"/>
</dbReference>
<feature type="domain" description="Carrier" evidence="5">
    <location>
        <begin position="6171"/>
        <end position="6245"/>
    </location>
</feature>
<dbReference type="SMART" id="SM00823">
    <property type="entry name" value="PKS_PP"/>
    <property type="match status" value="7"/>
</dbReference>
<dbReference type="FunFam" id="3.40.50.980:FF:000002">
    <property type="entry name" value="Enterobactin synthetase component F"/>
    <property type="match status" value="1"/>
</dbReference>
<dbReference type="PROSITE" id="PS50075">
    <property type="entry name" value="CARRIER"/>
    <property type="match status" value="7"/>
</dbReference>
<evidence type="ECO:0000256" key="4">
    <source>
        <dbReference type="ARBA" id="ARBA00022553"/>
    </source>
</evidence>
<dbReference type="CDD" id="cd17643">
    <property type="entry name" value="A_NRPS_Cytc1-like"/>
    <property type="match status" value="4"/>
</dbReference>
<dbReference type="Pfam" id="PF13193">
    <property type="entry name" value="AMP-binding_C"/>
    <property type="match status" value="7"/>
</dbReference>
<dbReference type="GO" id="GO:0003824">
    <property type="term" value="F:catalytic activity"/>
    <property type="evidence" value="ECO:0007669"/>
    <property type="project" value="InterPro"/>
</dbReference>
<dbReference type="Gene3D" id="1.10.1200.10">
    <property type="entry name" value="ACP-like"/>
    <property type="match status" value="5"/>
</dbReference>
<dbReference type="RefSeq" id="WP_075023181.1">
    <property type="nucleotide sequence ID" value="NZ_FOVH01000013.1"/>
</dbReference>
<feature type="domain" description="Carrier" evidence="5">
    <location>
        <begin position="7251"/>
        <end position="7325"/>
    </location>
</feature>
<dbReference type="InterPro" id="IPR036736">
    <property type="entry name" value="ACP-like_sf"/>
</dbReference>
<dbReference type="InterPro" id="IPR009081">
    <property type="entry name" value="PP-bd_ACP"/>
</dbReference>
<dbReference type="InterPro" id="IPR045851">
    <property type="entry name" value="AMP-bd_C_sf"/>
</dbReference>
<dbReference type="NCBIfam" id="NF004282">
    <property type="entry name" value="PRK05691.1"/>
    <property type="match status" value="12"/>
</dbReference>
<dbReference type="InterPro" id="IPR029058">
    <property type="entry name" value="AB_hydrolase_fold"/>
</dbReference>
<protein>
    <submittedName>
        <fullName evidence="6">Amino acid adenylation domain-containing protein</fullName>
    </submittedName>
</protein>
<dbReference type="Gene3D" id="3.30.559.30">
    <property type="entry name" value="Nonribosomal peptide synthetase, condensation domain"/>
    <property type="match status" value="7"/>
</dbReference>
<dbReference type="Gene3D" id="2.30.38.10">
    <property type="entry name" value="Luciferase, Domain 3"/>
    <property type="match status" value="3"/>
</dbReference>
<evidence type="ECO:0000256" key="3">
    <source>
        <dbReference type="ARBA" id="ARBA00022450"/>
    </source>
</evidence>
<reference evidence="6 7" key="1">
    <citation type="submission" date="2016-10" db="EMBL/GenBank/DDBJ databases">
        <authorList>
            <person name="de Groot N.N."/>
        </authorList>
    </citation>
    <scope>NUCLEOTIDE SEQUENCE [LARGE SCALE GENOMIC DNA]</scope>
    <source>
        <strain evidence="6 7">DSM 43067</strain>
    </source>
</reference>
<dbReference type="FunFam" id="3.40.50.980:FF:000001">
    <property type="entry name" value="Non-ribosomal peptide synthetase"/>
    <property type="match status" value="2"/>
</dbReference>
<dbReference type="FunFam" id="2.30.38.10:FF:000001">
    <property type="entry name" value="Non-ribosomal peptide synthetase PvdI"/>
    <property type="match status" value="7"/>
</dbReference>
<dbReference type="Gene3D" id="3.40.50.980">
    <property type="match status" value="6"/>
</dbReference>